<evidence type="ECO:0000313" key="2">
    <source>
        <dbReference type="EMBL" id="GMH24776.1"/>
    </source>
</evidence>
<accession>A0AAD3T8V7</accession>
<dbReference type="Proteomes" id="UP001279734">
    <property type="component" value="Unassembled WGS sequence"/>
</dbReference>
<dbReference type="EMBL" id="BSYO01000028">
    <property type="protein sequence ID" value="GMH24776.1"/>
    <property type="molecule type" value="Genomic_DNA"/>
</dbReference>
<keyword evidence="1" id="KW-1133">Transmembrane helix</keyword>
<evidence type="ECO:0000256" key="1">
    <source>
        <dbReference type="SAM" id="Phobius"/>
    </source>
</evidence>
<feature type="transmembrane region" description="Helical" evidence="1">
    <location>
        <begin position="16"/>
        <end position="34"/>
    </location>
</feature>
<sequence>MSLASRLLVVIRRKSLIQGFLSCFTMASCVFWFVCFHCSGVGCEAGKLFNDVVWTVLLMVSSTECSEIWWLKTNYCSYAGYAGGGDGPVWWASFTGDG</sequence>
<keyword evidence="1" id="KW-0472">Membrane</keyword>
<keyword evidence="3" id="KW-1185">Reference proteome</keyword>
<dbReference type="PROSITE" id="PS51257">
    <property type="entry name" value="PROKAR_LIPOPROTEIN"/>
    <property type="match status" value="1"/>
</dbReference>
<name>A0AAD3T8V7_NEPGR</name>
<reference evidence="2" key="1">
    <citation type="submission" date="2023-05" db="EMBL/GenBank/DDBJ databases">
        <title>Nepenthes gracilis genome sequencing.</title>
        <authorList>
            <person name="Fukushima K."/>
        </authorList>
    </citation>
    <scope>NUCLEOTIDE SEQUENCE</scope>
    <source>
        <strain evidence="2">SING2019-196</strain>
    </source>
</reference>
<keyword evidence="1" id="KW-0812">Transmembrane</keyword>
<organism evidence="2 3">
    <name type="scientific">Nepenthes gracilis</name>
    <name type="common">Slender pitcher plant</name>
    <dbReference type="NCBI Taxonomy" id="150966"/>
    <lineage>
        <taxon>Eukaryota</taxon>
        <taxon>Viridiplantae</taxon>
        <taxon>Streptophyta</taxon>
        <taxon>Embryophyta</taxon>
        <taxon>Tracheophyta</taxon>
        <taxon>Spermatophyta</taxon>
        <taxon>Magnoliopsida</taxon>
        <taxon>eudicotyledons</taxon>
        <taxon>Gunneridae</taxon>
        <taxon>Pentapetalae</taxon>
        <taxon>Caryophyllales</taxon>
        <taxon>Nepenthaceae</taxon>
        <taxon>Nepenthes</taxon>
    </lineage>
</organism>
<dbReference type="AlphaFoldDB" id="A0AAD3T8V7"/>
<comment type="caution">
    <text evidence="2">The sequence shown here is derived from an EMBL/GenBank/DDBJ whole genome shotgun (WGS) entry which is preliminary data.</text>
</comment>
<gene>
    <name evidence="2" type="ORF">Nepgr_026619</name>
</gene>
<evidence type="ECO:0000313" key="3">
    <source>
        <dbReference type="Proteomes" id="UP001279734"/>
    </source>
</evidence>
<protein>
    <submittedName>
        <fullName evidence="2">Uncharacterized protein</fullName>
    </submittedName>
</protein>
<proteinExistence type="predicted"/>